<gene>
    <name evidence="2" type="ORF">ACFONL_11370</name>
</gene>
<keyword evidence="3" id="KW-1185">Reference proteome</keyword>
<dbReference type="PANTHER" id="PTHR12126:SF11">
    <property type="entry name" value="NADH DEHYDROGENASE [UBIQUINONE] 1 ALPHA SUBCOMPLEX SUBUNIT 9, MITOCHONDRIAL"/>
    <property type="match status" value="1"/>
</dbReference>
<comment type="caution">
    <text evidence="2">The sequence shown here is derived from an EMBL/GenBank/DDBJ whole genome shotgun (WGS) entry which is preliminary data.</text>
</comment>
<protein>
    <submittedName>
        <fullName evidence="2">NAD-dependent epimerase/dehydratase family protein</fullName>
    </submittedName>
</protein>
<proteinExistence type="predicted"/>
<sequence>MTTAIRTAPVVAVLGASGLIGESLCAFLLANGYDIIPVARRFTPVQESAWSGRAVRYAPVDADAASLCAFLDTTRANVIVNCIGVLQDAPGSSASDANRAFVVRLVDALRKQDERAPLLVHVSIPGHGADDFTEFSRGKRAAEAAIADSGLSHVILRPGFVLADAPYGGAR</sequence>
<dbReference type="RefSeq" id="WP_191321312.1">
    <property type="nucleotide sequence ID" value="NZ_BNCG01000063.1"/>
</dbReference>
<dbReference type="InterPro" id="IPR036291">
    <property type="entry name" value="NAD(P)-bd_dom_sf"/>
</dbReference>
<reference evidence="3" key="1">
    <citation type="journal article" date="2019" name="Int. J. Syst. Evol. Microbiol.">
        <title>The Global Catalogue of Microorganisms (GCM) 10K type strain sequencing project: providing services to taxonomists for standard genome sequencing and annotation.</title>
        <authorList>
            <consortium name="The Broad Institute Genomics Platform"/>
            <consortium name="The Broad Institute Genome Sequencing Center for Infectious Disease"/>
            <person name="Wu L."/>
            <person name="Ma J."/>
        </authorList>
    </citation>
    <scope>NUCLEOTIDE SEQUENCE [LARGE SCALE GENOMIC DNA]</scope>
    <source>
        <strain evidence="3">KCTC 42282</strain>
    </source>
</reference>
<name>A0ABV7UI29_9HYPH</name>
<feature type="domain" description="NAD-dependent epimerase/dehydratase" evidence="1">
    <location>
        <begin position="11"/>
        <end position="122"/>
    </location>
</feature>
<evidence type="ECO:0000313" key="2">
    <source>
        <dbReference type="EMBL" id="MFC3637963.1"/>
    </source>
</evidence>
<dbReference type="Pfam" id="PF01370">
    <property type="entry name" value="Epimerase"/>
    <property type="match status" value="1"/>
</dbReference>
<organism evidence="2 3">
    <name type="scientific">Camelimonas fluminis</name>
    <dbReference type="NCBI Taxonomy" id="1576911"/>
    <lineage>
        <taxon>Bacteria</taxon>
        <taxon>Pseudomonadati</taxon>
        <taxon>Pseudomonadota</taxon>
        <taxon>Alphaproteobacteria</taxon>
        <taxon>Hyphomicrobiales</taxon>
        <taxon>Chelatococcaceae</taxon>
        <taxon>Camelimonas</taxon>
    </lineage>
</organism>
<dbReference type="SUPFAM" id="SSF51735">
    <property type="entry name" value="NAD(P)-binding Rossmann-fold domains"/>
    <property type="match status" value="1"/>
</dbReference>
<accession>A0ABV7UI29</accession>
<dbReference type="InterPro" id="IPR051207">
    <property type="entry name" value="ComplexI_NDUFA9_subunit"/>
</dbReference>
<dbReference type="EMBL" id="JBHRYC010000054">
    <property type="protein sequence ID" value="MFC3637963.1"/>
    <property type="molecule type" value="Genomic_DNA"/>
</dbReference>
<dbReference type="Proteomes" id="UP001595704">
    <property type="component" value="Unassembled WGS sequence"/>
</dbReference>
<evidence type="ECO:0000259" key="1">
    <source>
        <dbReference type="Pfam" id="PF01370"/>
    </source>
</evidence>
<dbReference type="PANTHER" id="PTHR12126">
    <property type="entry name" value="NADH-UBIQUINONE OXIDOREDUCTASE 39 KDA SUBUNIT-RELATED"/>
    <property type="match status" value="1"/>
</dbReference>
<evidence type="ECO:0000313" key="3">
    <source>
        <dbReference type="Proteomes" id="UP001595704"/>
    </source>
</evidence>
<dbReference type="InterPro" id="IPR001509">
    <property type="entry name" value="Epimerase_deHydtase"/>
</dbReference>
<dbReference type="Gene3D" id="3.40.50.720">
    <property type="entry name" value="NAD(P)-binding Rossmann-like Domain"/>
    <property type="match status" value="1"/>
</dbReference>